<organism evidence="2">
    <name type="scientific">Archaeoglobus fulgidus</name>
    <dbReference type="NCBI Taxonomy" id="2234"/>
    <lineage>
        <taxon>Archaea</taxon>
        <taxon>Methanobacteriati</taxon>
        <taxon>Methanobacteriota</taxon>
        <taxon>Archaeoglobi</taxon>
        <taxon>Archaeoglobales</taxon>
        <taxon>Archaeoglobaceae</taxon>
        <taxon>Archaeoglobus</taxon>
    </lineage>
</organism>
<dbReference type="Gene3D" id="3.40.50.10210">
    <property type="match status" value="1"/>
</dbReference>
<dbReference type="NCBIfam" id="NF003372">
    <property type="entry name" value="PRK04447.1-5"/>
    <property type="match status" value="1"/>
</dbReference>
<dbReference type="GO" id="GO:0008939">
    <property type="term" value="F:nicotinate-nucleotide-dimethylbenzimidazole phosphoribosyltransferase activity"/>
    <property type="evidence" value="ECO:0007669"/>
    <property type="project" value="InterPro"/>
</dbReference>
<gene>
    <name evidence="2" type="ORF">ENN70_06515</name>
</gene>
<evidence type="ECO:0000256" key="1">
    <source>
        <dbReference type="HAMAP-Rule" id="MF_01086"/>
    </source>
</evidence>
<evidence type="ECO:0000313" key="2">
    <source>
        <dbReference type="EMBL" id="HET21701.1"/>
    </source>
</evidence>
<dbReference type="HAMAP" id="MF_01086">
    <property type="entry name" value="UPF0284"/>
    <property type="match status" value="1"/>
</dbReference>
<comment type="similarity">
    <text evidence="1">Belongs to the UPF0284 family.</text>
</comment>
<dbReference type="Pfam" id="PF02277">
    <property type="entry name" value="DBI_PRT"/>
    <property type="match status" value="1"/>
</dbReference>
<dbReference type="InterPro" id="IPR003200">
    <property type="entry name" value="Nict_dMeBzImd_PRibTrfase"/>
</dbReference>
<dbReference type="SUPFAM" id="SSF52733">
    <property type="entry name" value="Nicotinate mononucleotide:5,6-dimethylbenzimidazole phosphoribosyltransferase (CobT)"/>
    <property type="match status" value="1"/>
</dbReference>
<protein>
    <recommendedName>
        <fullName evidence="1">UPF0284 protein ENN70_06515</fullName>
    </recommendedName>
</protein>
<reference evidence="2" key="1">
    <citation type="journal article" date="2020" name="mSystems">
        <title>Genome- and Community-Level Interaction Insights into Carbon Utilization and Element Cycling Functions of Hydrothermarchaeota in Hydrothermal Sediment.</title>
        <authorList>
            <person name="Zhou Z."/>
            <person name="Liu Y."/>
            <person name="Xu W."/>
            <person name="Pan J."/>
            <person name="Luo Z.H."/>
            <person name="Li M."/>
        </authorList>
    </citation>
    <scope>NUCLEOTIDE SEQUENCE [LARGE SCALE GENOMIC DNA]</scope>
    <source>
        <strain evidence="2">SpSt-12</strain>
    </source>
</reference>
<proteinExistence type="inferred from homology"/>
<comment type="caution">
    <text evidence="2">The sequence shown here is derived from an EMBL/GenBank/DDBJ whole genome shotgun (WGS) entry which is preliminary data.</text>
</comment>
<dbReference type="PANTHER" id="PTHR38811">
    <property type="match status" value="1"/>
</dbReference>
<dbReference type="CDD" id="cd02439">
    <property type="entry name" value="DMB-PRT_CobT"/>
    <property type="match status" value="1"/>
</dbReference>
<dbReference type="InterPro" id="IPR002805">
    <property type="entry name" value="Nict_dMeBzImd_PRibTrfase_arc"/>
</dbReference>
<sequence>MSYAFVKGKSDIIELVKGKATFVLVIGNTKTASIEGITVAGANPELIKYTPPADAELLYHGRCLSIGSVPATPDGKPTPAIITYTALRLTSIPFFVVNSGLIVPPKIPYIDLNAPVGENIAERRAMDRQRVEEVIERAKIVGKQISKLSDVLVIGESIPAGTTTAAAVLKALGLRDAVSSSMPENPVELKRKVVRKAVERVESKDPVEILSAVGDPVMVGVIGIALGSECPVILAGGTQMVAIANLMAKMGEVEALIATTKYVGDDVNVDLSLSPYPVIAADPLLGKSKYPGLRAYEEGFVKEGVGAGGMTAVAYASGISPERFLKEIEMDYEKIVLHGSKF</sequence>
<dbReference type="EMBL" id="DSCQ01000080">
    <property type="protein sequence ID" value="HET21701.1"/>
    <property type="molecule type" value="Genomic_DNA"/>
</dbReference>
<dbReference type="NCBIfam" id="TIGR00303">
    <property type="entry name" value="nicotinate mononucleotide-dependent phosphoribosyltransferase CobT"/>
    <property type="match status" value="1"/>
</dbReference>
<dbReference type="AlphaFoldDB" id="A0A7C2NC22"/>
<name>A0A7C2NC22_ARCFL</name>
<dbReference type="InterPro" id="IPR036087">
    <property type="entry name" value="Nict_dMeBzImd_PRibTrfase_sf"/>
</dbReference>
<accession>A0A7C2NC22</accession>
<dbReference type="PANTHER" id="PTHR38811:SF1">
    <property type="entry name" value="UPF0284 PROTEIN SLL1500"/>
    <property type="match status" value="1"/>
</dbReference>